<keyword evidence="2" id="KW-1185">Reference proteome</keyword>
<comment type="caution">
    <text evidence="1">The sequence shown here is derived from an EMBL/GenBank/DDBJ whole genome shotgun (WGS) entry which is preliminary data.</text>
</comment>
<dbReference type="EMBL" id="PVTR01000007">
    <property type="protein sequence ID" value="PRY87067.1"/>
    <property type="molecule type" value="Genomic_DNA"/>
</dbReference>
<accession>A0A2T0WK42</accession>
<reference evidence="1 2" key="1">
    <citation type="submission" date="2018-03" db="EMBL/GenBank/DDBJ databases">
        <title>Genomic Encyclopedia of Archaeal and Bacterial Type Strains, Phase II (KMG-II): from individual species to whole genera.</title>
        <authorList>
            <person name="Goeker M."/>
        </authorList>
    </citation>
    <scope>NUCLEOTIDE SEQUENCE [LARGE SCALE GENOMIC DNA]</scope>
    <source>
        <strain evidence="1 2">DSM 27929</strain>
    </source>
</reference>
<organism evidence="1 2">
    <name type="scientific">Mongoliibacter ruber</name>
    <dbReference type="NCBI Taxonomy" id="1750599"/>
    <lineage>
        <taxon>Bacteria</taxon>
        <taxon>Pseudomonadati</taxon>
        <taxon>Bacteroidota</taxon>
        <taxon>Cytophagia</taxon>
        <taxon>Cytophagales</taxon>
        <taxon>Cyclobacteriaceae</taxon>
        <taxon>Mongoliibacter</taxon>
    </lineage>
</organism>
<dbReference type="Proteomes" id="UP000238157">
    <property type="component" value="Unassembled WGS sequence"/>
</dbReference>
<dbReference type="AlphaFoldDB" id="A0A2T0WK42"/>
<protein>
    <submittedName>
        <fullName evidence="1">Uncharacterized protein</fullName>
    </submittedName>
</protein>
<name>A0A2T0WK42_9BACT</name>
<sequence>MVSAIVSINMKKILPLIFLIISVDSFCQDQLSGKFCNSFNDGYSVVCIEFLENNSFKYELIGCLGVENFGKGEYQLTSNQIKLIFDEDSSKIQSSIKVENLKFRDRRDSIEIVFHIVEKANQKEPLPAMIFQESDSFEFEKVKQANSNGNLILLKPKNRETEKYNVLFLGYERFEFTLENHQSKNVTIELAPEAPEIISNRVFTIDLSKITPDLLVTIDGVEYKKNVEP</sequence>
<gene>
    <name evidence="1" type="ORF">CLW00_107136</name>
</gene>
<proteinExistence type="predicted"/>
<evidence type="ECO:0000313" key="2">
    <source>
        <dbReference type="Proteomes" id="UP000238157"/>
    </source>
</evidence>
<evidence type="ECO:0000313" key="1">
    <source>
        <dbReference type="EMBL" id="PRY87067.1"/>
    </source>
</evidence>